<evidence type="ECO:0000313" key="1">
    <source>
        <dbReference type="EMBL" id="UZA68212.1"/>
    </source>
</evidence>
<proteinExistence type="predicted"/>
<accession>A0AA46VW68</accession>
<protein>
    <submittedName>
        <fullName evidence="1">Uncharacterized protein</fullName>
    </submittedName>
</protein>
<name>A0AA46VW68_PSEVI</name>
<gene>
    <name evidence="1" type="ORF">EZZ81_08260</name>
</gene>
<sequence>MDKGLTIEQRMIKFLETQDHVTQLDGHVHQPPNVKMADYLFFNRRAVTELKTFEVDPKEKIFTHAKPVMDSEEFPLIYGTYDLSTAIAGMPDGQAHLNRIFSKATTMVEGVLRQAKKQIASSKEFLGLDPETPGILLVLNETVDSIPVSQLVDRFNYWLRGGNDNNPSRFSHIDFVVLIQTTYRMKAEAGKLIPAFIISNDCNAYRHHKVESDIDEFLCSWAHSQGQNYGSTSDIANLSFERDEPPPPPPRTNQDFVEARYRANRLLKEMTEEQFTEHGRSVMEDMLPVVLKGAKKPSEADSMKFLKQFIELLEESRIRGFDLKKVTDRMKSDK</sequence>
<organism evidence="1 2">
    <name type="scientific">Pseudomonas viridiflava</name>
    <name type="common">Phytomonas viridiflava</name>
    <dbReference type="NCBI Taxonomy" id="33069"/>
    <lineage>
        <taxon>Bacteria</taxon>
        <taxon>Pseudomonadati</taxon>
        <taxon>Pseudomonadota</taxon>
        <taxon>Gammaproteobacteria</taxon>
        <taxon>Pseudomonadales</taxon>
        <taxon>Pseudomonadaceae</taxon>
        <taxon>Pseudomonas</taxon>
    </lineage>
</organism>
<dbReference type="EMBL" id="CP036495">
    <property type="protein sequence ID" value="UZA68212.1"/>
    <property type="molecule type" value="Genomic_DNA"/>
</dbReference>
<dbReference type="AlphaFoldDB" id="A0AA46VW68"/>
<dbReference type="Proteomes" id="UP001163644">
    <property type="component" value="Chromosome"/>
</dbReference>
<evidence type="ECO:0000313" key="2">
    <source>
        <dbReference type="Proteomes" id="UP001163644"/>
    </source>
</evidence>
<dbReference type="RefSeq" id="WP_029242303.1">
    <property type="nucleotide sequence ID" value="NZ_CP036495.1"/>
</dbReference>
<reference evidence="1" key="1">
    <citation type="submission" date="2019-02" db="EMBL/GenBank/DDBJ databases">
        <authorList>
            <person name="Lutz S."/>
            <person name="Schori C."/>
            <person name="Ahrens C.H."/>
            <person name="Gueguen E."/>
        </authorList>
    </citation>
    <scope>NUCLEOTIDE SEQUENCE</scope>
    <source>
        <strain evidence="1">Psy35</strain>
    </source>
</reference>